<dbReference type="InterPro" id="IPR002472">
    <property type="entry name" value="Palm_thioest"/>
</dbReference>
<keyword evidence="11" id="KW-1185">Reference proteome</keyword>
<evidence type="ECO:0000256" key="6">
    <source>
        <dbReference type="ARBA" id="ARBA00023157"/>
    </source>
</evidence>
<feature type="chain" id="PRO_5025346661" description="Palmitoyl-protein thioesterase 1" evidence="9">
    <location>
        <begin position="19"/>
        <end position="324"/>
    </location>
</feature>
<keyword evidence="5" id="KW-0378">Hydrolase</keyword>
<dbReference type="EMBL" id="MU004317">
    <property type="protein sequence ID" value="KAF2658213.1"/>
    <property type="molecule type" value="Genomic_DNA"/>
</dbReference>
<evidence type="ECO:0000256" key="8">
    <source>
        <dbReference type="ARBA" id="ARBA00031934"/>
    </source>
</evidence>
<dbReference type="GO" id="GO:0008474">
    <property type="term" value="F:palmitoyl-(protein) hydrolase activity"/>
    <property type="evidence" value="ECO:0007669"/>
    <property type="project" value="UniProtKB-EC"/>
</dbReference>
<name>A0A6A6TH15_9PLEO</name>
<evidence type="ECO:0000313" key="10">
    <source>
        <dbReference type="EMBL" id="KAF2658213.1"/>
    </source>
</evidence>
<dbReference type="Proteomes" id="UP000799324">
    <property type="component" value="Unassembled WGS sequence"/>
</dbReference>
<evidence type="ECO:0000313" key="11">
    <source>
        <dbReference type="Proteomes" id="UP000799324"/>
    </source>
</evidence>
<dbReference type="OrthoDB" id="10263094at2759"/>
<dbReference type="PANTHER" id="PTHR11247:SF8">
    <property type="entry name" value="PALMITOYL-PROTEIN THIOESTERASE 1"/>
    <property type="match status" value="1"/>
</dbReference>
<keyword evidence="4 9" id="KW-0732">Signal</keyword>
<dbReference type="EC" id="3.1.2.22" evidence="2"/>
<evidence type="ECO:0000256" key="3">
    <source>
        <dbReference type="ARBA" id="ARBA00014212"/>
    </source>
</evidence>
<evidence type="ECO:0000256" key="5">
    <source>
        <dbReference type="ARBA" id="ARBA00022801"/>
    </source>
</evidence>
<dbReference type="FunFam" id="3.40.50.1820:FF:000107">
    <property type="entry name" value="Palmitoyl-protein thioesterase 1"/>
    <property type="match status" value="1"/>
</dbReference>
<sequence>MFHLLPLTTFLLIQRVLSTPLSTPDPLPLVIWHGLGDQHDAEGLHSVGDLAKETNPGTFVYYIRIDDDGGNDRTATFFGNLTLQLQKVCDDLASHPILSTAPAINGLGFSQGGQFLRGYVERCNNPPVHNLVTLGSQHNGIAQYQTCGATDWFCKGWQALLRGNTWSNYVQSHLVPAQYYRSVNETTGEASEEYLEHSNFLADVNNEREEKNATYAKNLASLENLVMYMFEDDVTVIPKESGWFAQVNATSEEVTWLKDRTIYKEDWIGLKKLDEKGGLRFDTMPGGHMTLGDEDLKNMFAKWFAPPKTSWVQALNQVQEIVEL</sequence>
<reference evidence="10" key="1">
    <citation type="journal article" date="2020" name="Stud. Mycol.">
        <title>101 Dothideomycetes genomes: a test case for predicting lifestyles and emergence of pathogens.</title>
        <authorList>
            <person name="Haridas S."/>
            <person name="Albert R."/>
            <person name="Binder M."/>
            <person name="Bloem J."/>
            <person name="Labutti K."/>
            <person name="Salamov A."/>
            <person name="Andreopoulos B."/>
            <person name="Baker S."/>
            <person name="Barry K."/>
            <person name="Bills G."/>
            <person name="Bluhm B."/>
            <person name="Cannon C."/>
            <person name="Castanera R."/>
            <person name="Culley D."/>
            <person name="Daum C."/>
            <person name="Ezra D."/>
            <person name="Gonzalez J."/>
            <person name="Henrissat B."/>
            <person name="Kuo A."/>
            <person name="Liang C."/>
            <person name="Lipzen A."/>
            <person name="Lutzoni F."/>
            <person name="Magnuson J."/>
            <person name="Mondo S."/>
            <person name="Nolan M."/>
            <person name="Ohm R."/>
            <person name="Pangilinan J."/>
            <person name="Park H.-J."/>
            <person name="Ramirez L."/>
            <person name="Alfaro M."/>
            <person name="Sun H."/>
            <person name="Tritt A."/>
            <person name="Yoshinaga Y."/>
            <person name="Zwiers L.-H."/>
            <person name="Turgeon B."/>
            <person name="Goodwin S."/>
            <person name="Spatafora J."/>
            <person name="Crous P."/>
            <person name="Grigoriev I."/>
        </authorList>
    </citation>
    <scope>NUCLEOTIDE SEQUENCE</scope>
    <source>
        <strain evidence="10">CBS 122681</strain>
    </source>
</reference>
<keyword evidence="7" id="KW-0325">Glycoprotein</keyword>
<evidence type="ECO:0000256" key="2">
    <source>
        <dbReference type="ARBA" id="ARBA00012423"/>
    </source>
</evidence>
<evidence type="ECO:0000256" key="4">
    <source>
        <dbReference type="ARBA" id="ARBA00022729"/>
    </source>
</evidence>
<dbReference type="PANTHER" id="PTHR11247">
    <property type="entry name" value="PALMITOYL-PROTEIN THIOESTERASE/DOLICHYLDIPHOSPHATASE 1"/>
    <property type="match status" value="1"/>
</dbReference>
<evidence type="ECO:0000256" key="1">
    <source>
        <dbReference type="ARBA" id="ARBA00010758"/>
    </source>
</evidence>
<dbReference type="AlphaFoldDB" id="A0A6A6TH15"/>
<accession>A0A6A6TH15</accession>
<evidence type="ECO:0000256" key="7">
    <source>
        <dbReference type="ARBA" id="ARBA00023180"/>
    </source>
</evidence>
<gene>
    <name evidence="10" type="ORF">K491DRAFT_690367</name>
</gene>
<proteinExistence type="inferred from homology"/>
<keyword evidence="6" id="KW-1015">Disulfide bond</keyword>
<comment type="similarity">
    <text evidence="1">Belongs to the palmitoyl-protein thioesterase family.</text>
</comment>
<dbReference type="Gene3D" id="3.40.50.1820">
    <property type="entry name" value="alpha/beta hydrolase"/>
    <property type="match status" value="1"/>
</dbReference>
<dbReference type="InterPro" id="IPR029058">
    <property type="entry name" value="AB_hydrolase_fold"/>
</dbReference>
<feature type="signal peptide" evidence="9">
    <location>
        <begin position="1"/>
        <end position="18"/>
    </location>
</feature>
<organism evidence="10 11">
    <name type="scientific">Lophiostoma macrostomum CBS 122681</name>
    <dbReference type="NCBI Taxonomy" id="1314788"/>
    <lineage>
        <taxon>Eukaryota</taxon>
        <taxon>Fungi</taxon>
        <taxon>Dikarya</taxon>
        <taxon>Ascomycota</taxon>
        <taxon>Pezizomycotina</taxon>
        <taxon>Dothideomycetes</taxon>
        <taxon>Pleosporomycetidae</taxon>
        <taxon>Pleosporales</taxon>
        <taxon>Lophiostomataceae</taxon>
        <taxon>Lophiostoma</taxon>
    </lineage>
</organism>
<dbReference type="Pfam" id="PF02089">
    <property type="entry name" value="Palm_thioest"/>
    <property type="match status" value="1"/>
</dbReference>
<evidence type="ECO:0000256" key="9">
    <source>
        <dbReference type="SAM" id="SignalP"/>
    </source>
</evidence>
<dbReference type="PRINTS" id="PR00414">
    <property type="entry name" value="PPTHIESTRASE"/>
</dbReference>
<dbReference type="SUPFAM" id="SSF53474">
    <property type="entry name" value="alpha/beta-Hydrolases"/>
    <property type="match status" value="1"/>
</dbReference>
<protein>
    <recommendedName>
        <fullName evidence="3">Palmitoyl-protein thioesterase 1</fullName>
        <ecNumber evidence="2">3.1.2.22</ecNumber>
    </recommendedName>
    <alternativeName>
        <fullName evidence="8">Palmitoyl-protein hydrolase 1</fullName>
    </alternativeName>
</protein>